<evidence type="ECO:0000256" key="2">
    <source>
        <dbReference type="ARBA" id="ARBA00022649"/>
    </source>
</evidence>
<keyword evidence="2" id="KW-1277">Toxin-antitoxin system</keyword>
<dbReference type="GO" id="GO:0015643">
    <property type="term" value="F:toxic substance binding"/>
    <property type="evidence" value="ECO:0007669"/>
    <property type="project" value="InterPro"/>
</dbReference>
<dbReference type="InterPro" id="IPR026262">
    <property type="entry name" value="DinJ"/>
</dbReference>
<dbReference type="GO" id="GO:0006351">
    <property type="term" value="P:DNA-templated transcription"/>
    <property type="evidence" value="ECO:0007669"/>
    <property type="project" value="TreeGrafter"/>
</dbReference>
<dbReference type="GO" id="GO:0006355">
    <property type="term" value="P:regulation of DNA-templated transcription"/>
    <property type="evidence" value="ECO:0007669"/>
    <property type="project" value="InterPro"/>
</dbReference>
<dbReference type="Gene3D" id="1.10.1220.10">
    <property type="entry name" value="Met repressor-like"/>
    <property type="match status" value="1"/>
</dbReference>
<proteinExistence type="inferred from homology"/>
<protein>
    <submittedName>
        <fullName evidence="3">Type II toxin-antitoxin system RelB/DinJ family antitoxin</fullName>
    </submittedName>
</protein>
<dbReference type="GO" id="GO:0044010">
    <property type="term" value="P:single-species biofilm formation"/>
    <property type="evidence" value="ECO:0007669"/>
    <property type="project" value="InterPro"/>
</dbReference>
<organism evidence="3 4">
    <name type="scientific">Photorhabdus heterorhabditis</name>
    <dbReference type="NCBI Taxonomy" id="880156"/>
    <lineage>
        <taxon>Bacteria</taxon>
        <taxon>Pseudomonadati</taxon>
        <taxon>Pseudomonadota</taxon>
        <taxon>Gammaproteobacteria</taxon>
        <taxon>Enterobacterales</taxon>
        <taxon>Morganellaceae</taxon>
        <taxon>Photorhabdus</taxon>
    </lineage>
</organism>
<sequence>MADTVVRARVNSKSKAAAMANAKAMGLNLSTIIRMVVNRLAVEPELPTELLQLNQETLQAIRDLENGVGVHRVDTIDELKRDLGW</sequence>
<dbReference type="InterPro" id="IPR013321">
    <property type="entry name" value="Arc_rbn_hlx_hlx"/>
</dbReference>
<dbReference type="PANTHER" id="PTHR38781">
    <property type="entry name" value="ANTITOXIN DINJ-RELATED"/>
    <property type="match status" value="1"/>
</dbReference>
<dbReference type="Pfam" id="PF04221">
    <property type="entry name" value="RelB"/>
    <property type="match status" value="1"/>
</dbReference>
<accession>A0A5B0X673</accession>
<dbReference type="InterPro" id="IPR007337">
    <property type="entry name" value="RelB/DinJ"/>
</dbReference>
<dbReference type="AlphaFoldDB" id="A0A5B0X673"/>
<name>A0A5B0X673_9GAMM</name>
<dbReference type="RefSeq" id="WP_149616353.1">
    <property type="nucleotide sequence ID" value="NZ_CAWPFF010000103.1"/>
</dbReference>
<gene>
    <name evidence="3" type="ORF">F0L16_05475</name>
</gene>
<dbReference type="EMBL" id="VTUW01000006">
    <property type="protein sequence ID" value="KAA1194782.1"/>
    <property type="molecule type" value="Genomic_DNA"/>
</dbReference>
<dbReference type="STRING" id="880156.AM629_18360"/>
<reference evidence="3 4" key="1">
    <citation type="submission" date="2019-09" db="EMBL/GenBank/DDBJ databases">
        <title>Whole genome sequence of Photorhabdus heterorhabditis strain ETL (Enterobacteriales: Enterobacteriaceae) a bacterial symbiont of Heterorhabditis zealandica strain ETL (Rhabditida: Heterorhabditidae).</title>
        <authorList>
            <person name="Lulamba T.E."/>
            <person name="Serepa-Dlamini M.H."/>
        </authorList>
    </citation>
    <scope>NUCLEOTIDE SEQUENCE [LARGE SCALE GENOMIC DNA]</scope>
    <source>
        <strain evidence="3 4">ETL</strain>
    </source>
</reference>
<dbReference type="PIRSF" id="PIRSF003108">
    <property type="entry name" value="DinJ"/>
    <property type="match status" value="1"/>
</dbReference>
<comment type="similarity">
    <text evidence="1">Belongs to the RelB/DinJ antitoxin family.</text>
</comment>
<comment type="caution">
    <text evidence="3">The sequence shown here is derived from an EMBL/GenBank/DDBJ whole genome shotgun (WGS) entry which is preliminary data.</text>
</comment>
<evidence type="ECO:0000313" key="4">
    <source>
        <dbReference type="Proteomes" id="UP000322184"/>
    </source>
</evidence>
<evidence type="ECO:0000256" key="1">
    <source>
        <dbReference type="ARBA" id="ARBA00010562"/>
    </source>
</evidence>
<dbReference type="PANTHER" id="PTHR38781:SF1">
    <property type="entry name" value="ANTITOXIN DINJ-RELATED"/>
    <property type="match status" value="1"/>
</dbReference>
<evidence type="ECO:0000313" key="3">
    <source>
        <dbReference type="EMBL" id="KAA1194782.1"/>
    </source>
</evidence>
<dbReference type="GO" id="GO:0000987">
    <property type="term" value="F:cis-regulatory region sequence-specific DNA binding"/>
    <property type="evidence" value="ECO:0007669"/>
    <property type="project" value="InterPro"/>
</dbReference>
<dbReference type="Proteomes" id="UP000322184">
    <property type="component" value="Unassembled WGS sequence"/>
</dbReference>
<dbReference type="NCBIfam" id="TIGR02384">
    <property type="entry name" value="RelB_DinJ"/>
    <property type="match status" value="1"/>
</dbReference>